<dbReference type="AlphaFoldDB" id="A0A3P1T5L5"/>
<keyword evidence="4 7" id="KW-1133">Transmembrane helix</keyword>
<proteinExistence type="predicted"/>
<comment type="caution">
    <text evidence="8">The sequence shown here is derived from an EMBL/GenBank/DDBJ whole genome shotgun (WGS) entry which is preliminary data.</text>
</comment>
<feature type="transmembrane region" description="Helical" evidence="7">
    <location>
        <begin position="211"/>
        <end position="232"/>
    </location>
</feature>
<sequence length="517" mass="55676">MVGILPPGPTSPVRPALRPLRESPSRGPGRLDQSEGHDPRHIGPDLVLSGSGTGSALLVARGRASTLWPMSEAPGTPEPAQSGIRGRIRASRIGQFLSGREFLRHVLTLMTGTAFAQVVNLLAQPFITHLYSSEQLGVFNVFLSLVTFMVTVAALRYDLAIVPAADDDEARCLVSLATRCNIVVSLLSSLLLLVLGGQVATWLGVPELGGWLWLAGPLVFLTSQVTVLGYWLNRKKYYTVASSNQMLQSLAIVGPRLGLGALNLRVVGLVASQFVGVGAALLRLLFVTRGEITGPTTARRRDVARKYIRMPLVNGPNALVDAIRLNGIVFLNARVFGKAEVGNFGMAWLLIQAPLSFINGALSQVFFQKMAVTPRGQMFRLVRTSILRSLAIGVVPFALIHFLAPVVLPMVLGPSFDLVGPIAAVLVPWLFLNLATSPISMLFIVVHKQGVMLLFGIAYMVTPLYILAFHHSDIVSTMAVVSWAMAGLLAVFCLLALWAARAYDQGRTPDLSVPAKE</sequence>
<evidence type="ECO:0000256" key="4">
    <source>
        <dbReference type="ARBA" id="ARBA00022989"/>
    </source>
</evidence>
<comment type="subcellular location">
    <subcellularLocation>
        <location evidence="1">Cell membrane</location>
        <topology evidence="1">Multi-pass membrane protein</topology>
    </subcellularLocation>
</comment>
<gene>
    <name evidence="8" type="ORF">EII34_10445</name>
</gene>
<feature type="transmembrane region" description="Helical" evidence="7">
    <location>
        <begin position="266"/>
        <end position="286"/>
    </location>
</feature>
<evidence type="ECO:0000313" key="9">
    <source>
        <dbReference type="Proteomes" id="UP000280819"/>
    </source>
</evidence>
<feature type="transmembrane region" description="Helical" evidence="7">
    <location>
        <begin position="474"/>
        <end position="498"/>
    </location>
</feature>
<protein>
    <submittedName>
        <fullName evidence="8">Lipopolysaccharide biosynthesis protein</fullName>
    </submittedName>
</protein>
<feature type="transmembrane region" description="Helical" evidence="7">
    <location>
        <begin position="346"/>
        <end position="367"/>
    </location>
</feature>
<dbReference type="InterPro" id="IPR050833">
    <property type="entry name" value="Poly_Biosynth_Transport"/>
</dbReference>
<feature type="transmembrane region" description="Helical" evidence="7">
    <location>
        <begin position="180"/>
        <end position="205"/>
    </location>
</feature>
<feature type="transmembrane region" description="Helical" evidence="7">
    <location>
        <begin position="387"/>
        <end position="412"/>
    </location>
</feature>
<feature type="transmembrane region" description="Helical" evidence="7">
    <location>
        <begin position="418"/>
        <end position="444"/>
    </location>
</feature>
<organism evidence="8 9">
    <name type="scientific">Arachnia propionica</name>
    <dbReference type="NCBI Taxonomy" id="1750"/>
    <lineage>
        <taxon>Bacteria</taxon>
        <taxon>Bacillati</taxon>
        <taxon>Actinomycetota</taxon>
        <taxon>Actinomycetes</taxon>
        <taxon>Propionibacteriales</taxon>
        <taxon>Propionibacteriaceae</taxon>
        <taxon>Arachnia</taxon>
    </lineage>
</organism>
<feature type="transmembrane region" description="Helical" evidence="7">
    <location>
        <begin position="451"/>
        <end position="468"/>
    </location>
</feature>
<evidence type="ECO:0000313" key="8">
    <source>
        <dbReference type="EMBL" id="RRD04465.1"/>
    </source>
</evidence>
<feature type="compositionally biased region" description="Pro residues" evidence="6">
    <location>
        <begin position="1"/>
        <end position="12"/>
    </location>
</feature>
<dbReference type="PANTHER" id="PTHR30250:SF28">
    <property type="entry name" value="POLYSACCHARIDE BIOSYNTHESIS PROTEIN"/>
    <property type="match status" value="1"/>
</dbReference>
<evidence type="ECO:0000256" key="5">
    <source>
        <dbReference type="ARBA" id="ARBA00023136"/>
    </source>
</evidence>
<feature type="transmembrane region" description="Helical" evidence="7">
    <location>
        <begin position="106"/>
        <end position="127"/>
    </location>
</feature>
<dbReference type="PANTHER" id="PTHR30250">
    <property type="entry name" value="PST FAMILY PREDICTED COLANIC ACID TRANSPORTER"/>
    <property type="match status" value="1"/>
</dbReference>
<keyword evidence="3 7" id="KW-0812">Transmembrane</keyword>
<dbReference type="EMBL" id="RQZG01000011">
    <property type="protein sequence ID" value="RRD04465.1"/>
    <property type="molecule type" value="Genomic_DNA"/>
</dbReference>
<evidence type="ECO:0000256" key="2">
    <source>
        <dbReference type="ARBA" id="ARBA00022475"/>
    </source>
</evidence>
<name>A0A3P1T5L5_9ACTN</name>
<evidence type="ECO:0000256" key="7">
    <source>
        <dbReference type="SAM" id="Phobius"/>
    </source>
</evidence>
<dbReference type="Proteomes" id="UP000280819">
    <property type="component" value="Unassembled WGS sequence"/>
</dbReference>
<dbReference type="OrthoDB" id="3831435at2"/>
<dbReference type="GO" id="GO:0005886">
    <property type="term" value="C:plasma membrane"/>
    <property type="evidence" value="ECO:0007669"/>
    <property type="project" value="UniProtKB-SubCell"/>
</dbReference>
<keyword evidence="5 7" id="KW-0472">Membrane</keyword>
<feature type="region of interest" description="Disordered" evidence="6">
    <location>
        <begin position="1"/>
        <end position="49"/>
    </location>
</feature>
<reference evidence="8 9" key="1">
    <citation type="submission" date="2018-11" db="EMBL/GenBank/DDBJ databases">
        <title>Genomes From Bacteria Associated with the Canine Oral Cavity: a Test Case for Automated Genome-Based Taxonomic Assignment.</title>
        <authorList>
            <person name="Coil D.A."/>
            <person name="Jospin G."/>
            <person name="Darling A.E."/>
            <person name="Wallis C."/>
            <person name="Davis I.J."/>
            <person name="Harris S."/>
            <person name="Eisen J.A."/>
            <person name="Holcombe L.J."/>
            <person name="O'Flynn C."/>
        </authorList>
    </citation>
    <scope>NUCLEOTIDE SEQUENCE [LARGE SCALE GENOMIC DNA]</scope>
    <source>
        <strain evidence="8 9">OH887_COT-365</strain>
    </source>
</reference>
<dbReference type="Pfam" id="PF13440">
    <property type="entry name" value="Polysacc_synt_3"/>
    <property type="match status" value="1"/>
</dbReference>
<keyword evidence="2" id="KW-1003">Cell membrane</keyword>
<evidence type="ECO:0000256" key="3">
    <source>
        <dbReference type="ARBA" id="ARBA00022692"/>
    </source>
</evidence>
<evidence type="ECO:0000256" key="6">
    <source>
        <dbReference type="SAM" id="MobiDB-lite"/>
    </source>
</evidence>
<accession>A0A3P1T5L5</accession>
<evidence type="ECO:0000256" key="1">
    <source>
        <dbReference type="ARBA" id="ARBA00004651"/>
    </source>
</evidence>
<feature type="compositionally biased region" description="Basic and acidic residues" evidence="6">
    <location>
        <begin position="32"/>
        <end position="43"/>
    </location>
</feature>
<feature type="transmembrane region" description="Helical" evidence="7">
    <location>
        <begin position="139"/>
        <end position="159"/>
    </location>
</feature>